<dbReference type="HOGENOM" id="CLU_299899_0_0_2"/>
<dbReference type="KEGG" id="pis:Pisl_0877"/>
<dbReference type="STRING" id="384616.Pisl_0877"/>
<dbReference type="Proteomes" id="UP000002595">
    <property type="component" value="Chromosome"/>
</dbReference>
<dbReference type="EMBL" id="CP000504">
    <property type="protein sequence ID" value="ABL88053.1"/>
    <property type="molecule type" value="Genomic_DNA"/>
</dbReference>
<gene>
    <name evidence="1" type="ordered locus">Pisl_0877</name>
</gene>
<dbReference type="GeneID" id="4616328"/>
<name>A1RSX1_PYRIL</name>
<accession>A1RSX1</accession>
<sequence length="999" mass="113094">MRIVILLLLSILVYSQVVTSVTCKKEFEFQLDTSSVVTISFSFSALAPLGMGGQTVVFTEGQQWVEVWGERFLNLSKLLVASTATSGLWDRDLTYSLTLEYFKPGDSWVIGEYFCKARYDNGLEVIQIYYKVEKEPAREVRQISFVVLQTQVLYRTEERIYVSLRPDVYYSWLTSLCKELPDSLTWPRCTPYTRDNYVVSASSPRVWKALEINSKKPGEIVVLRNVYAVVPNPWLYGECYLGRCSASISTDRGIVVYIGDVYNIPFSKRVDISIIAAPIGWGEIEVRPPRQIPLYVSRVVQMGGFSCRPPDCFVVDEVGNATWIGKNWVWNWTLASIAVKTPHILVPYVAVGLVQDGQYSAIGRGVSVYMPLGSVAVLKTTVLWRLEMGNKSVWIGSTPGTYLRVVDDRGNIVDYEEAASRGKLEYRVTNMPLSNTKWAVFETAVDETFRKVYTAWYSPPNPCSQWPRQLLNCVHLQHVYTKVNGTFLSYTRVGTTNKWPVTHLALIDWLIPKIPRICGRDRFSDFMSLVVGDPALYFWHTYRLRTYEFNPSTGDWDIPRECEYPPPHQVSMLSSVYNTASYRNTTRGFEKLYFETAEGNGTFYNYVFEGVNGYEYPAGWTDVLPLGIPSMTTNTTSPWLVFLVPTTACRSIICTSLDVTLWGPTPGPTPDLALPGAGYSFLIIYTGTIKNITIRIFIEKGFVAYIQKGVIYKPVENYMLTEVKKLWKPLDGVYVGPGWWTEYKPLVSCQYLSLGEKSIYVTPTDWAGPLILTIEEFSEGASKRYSYVFFISNNVSYRIDVTSTTPQNFTTLYLNVSLSLYVNRIPYFHGYVVIGEGGRVRPYICKTVDILSHSFFGGVGQTSQLTTNGEFWGEVDIVDRIRLVDKFVIPSFEIVYFSRGVVKINAEGPVIGFAFYLMRNGIWTKVGEALGSCVLINATLIYPWDPLLVLPIVKYHIEARAGDVVVLWRPKPSLFFKTWADSMGYSIGVSSTLEVLGKC</sequence>
<evidence type="ECO:0000313" key="2">
    <source>
        <dbReference type="Proteomes" id="UP000002595"/>
    </source>
</evidence>
<reference evidence="1" key="1">
    <citation type="submission" date="2006-12" db="EMBL/GenBank/DDBJ databases">
        <title>Complete sequence of Pyrobaculum islandicum DSM 4184.</title>
        <authorList>
            <person name="Copeland A."/>
            <person name="Lucas S."/>
            <person name="Lapidus A."/>
            <person name="Barry K."/>
            <person name="Detter J.C."/>
            <person name="Glavina del Rio T."/>
            <person name="Dalin E."/>
            <person name="Tice H."/>
            <person name="Pitluck S."/>
            <person name="Meincke L."/>
            <person name="Brettin T."/>
            <person name="Bruce D."/>
            <person name="Han C."/>
            <person name="Tapia R."/>
            <person name="Gilna P."/>
            <person name="Schmutz J."/>
            <person name="Larimer F."/>
            <person name="Land M."/>
            <person name="Hauser L."/>
            <person name="Kyrpides N."/>
            <person name="Mikhailova N."/>
            <person name="Cozen A.E."/>
            <person name="Fitz-Gibbon S.T."/>
            <person name="House C.H."/>
            <person name="Saltikov C."/>
            <person name="Lowe T."/>
            <person name="Richardson P."/>
        </authorList>
    </citation>
    <scope>NUCLEOTIDE SEQUENCE [LARGE SCALE GENOMIC DNA]</scope>
    <source>
        <strain evidence="1">DSM 4184</strain>
    </source>
</reference>
<dbReference type="AlphaFoldDB" id="A1RSX1"/>
<organism evidence="1 2">
    <name type="scientific">Pyrobaculum islandicum (strain DSM 4184 / JCM 9189 / GEO3)</name>
    <dbReference type="NCBI Taxonomy" id="384616"/>
    <lineage>
        <taxon>Archaea</taxon>
        <taxon>Thermoproteota</taxon>
        <taxon>Thermoprotei</taxon>
        <taxon>Thermoproteales</taxon>
        <taxon>Thermoproteaceae</taxon>
        <taxon>Pyrobaculum</taxon>
    </lineage>
</organism>
<evidence type="ECO:0000313" key="1">
    <source>
        <dbReference type="EMBL" id="ABL88053.1"/>
    </source>
</evidence>
<dbReference type="OrthoDB" id="28719at2157"/>
<dbReference type="RefSeq" id="WP_011762628.1">
    <property type="nucleotide sequence ID" value="NC_008701.1"/>
</dbReference>
<proteinExistence type="predicted"/>
<dbReference type="eggNOG" id="arCOG05616">
    <property type="taxonomic scope" value="Archaea"/>
</dbReference>
<keyword evidence="2" id="KW-1185">Reference proteome</keyword>
<protein>
    <submittedName>
        <fullName evidence="1">Uncharacterized protein</fullName>
    </submittedName>
</protein>